<dbReference type="SUPFAM" id="SSF51735">
    <property type="entry name" value="NAD(P)-binding Rossmann-fold domains"/>
    <property type="match status" value="1"/>
</dbReference>
<organism evidence="3 4">
    <name type="scientific">Saccharothrix syringae</name>
    <name type="common">Nocardiopsis syringae</name>
    <dbReference type="NCBI Taxonomy" id="103733"/>
    <lineage>
        <taxon>Bacteria</taxon>
        <taxon>Bacillati</taxon>
        <taxon>Actinomycetota</taxon>
        <taxon>Actinomycetes</taxon>
        <taxon>Pseudonocardiales</taxon>
        <taxon>Pseudonocardiaceae</taxon>
        <taxon>Saccharothrix</taxon>
    </lineage>
</organism>
<keyword evidence="4" id="KW-1185">Reference proteome</keyword>
<dbReference type="OrthoDB" id="3727682at2"/>
<sequence>MRAVVARQYGGPEVLELADVPRPGCAPGEVLVRVLAAGVNPVDAECRGGKAEEWFGAGPHTWGWDVSGVVVEVGEGVADLRPGDEVYGMPRFPALAGAYAEFVSAPAAELAAKPAGLRHVDAAALPLSGLTALQTLDRLGVGAGDRLLVNGAAGGVGHLAVQLAKARGASVVAVAREANHDFLRGLGADEVVDYTTTDVATAVGEVDAVLDCVGRDGLVELVRPGGAHARVPDAATGPTALEEAAARRGVRVVRHVVAPDGAGLVTLAGHVDRGELTVDVGSVLPLHEVAAAHKLVDEGISRGKLVLMPLD</sequence>
<dbReference type="Proteomes" id="UP000325787">
    <property type="component" value="Chromosome"/>
</dbReference>
<dbReference type="InterPro" id="IPR002364">
    <property type="entry name" value="Quin_OxRdtase/zeta-crystal_CS"/>
</dbReference>
<dbReference type="InterPro" id="IPR050700">
    <property type="entry name" value="YIM1/Zinc_Alcohol_DH_Fams"/>
</dbReference>
<dbReference type="Gene3D" id="3.40.50.720">
    <property type="entry name" value="NAD(P)-binding Rossmann-like Domain"/>
    <property type="match status" value="1"/>
</dbReference>
<dbReference type="Pfam" id="PF13602">
    <property type="entry name" value="ADH_zinc_N_2"/>
    <property type="match status" value="1"/>
</dbReference>
<evidence type="ECO:0000313" key="3">
    <source>
        <dbReference type="EMBL" id="QFZ20965.1"/>
    </source>
</evidence>
<evidence type="ECO:0000256" key="1">
    <source>
        <dbReference type="ARBA" id="ARBA00023002"/>
    </source>
</evidence>
<dbReference type="SUPFAM" id="SSF50129">
    <property type="entry name" value="GroES-like"/>
    <property type="match status" value="1"/>
</dbReference>
<dbReference type="PROSITE" id="PS01162">
    <property type="entry name" value="QOR_ZETA_CRYSTAL"/>
    <property type="match status" value="1"/>
</dbReference>
<keyword evidence="1" id="KW-0560">Oxidoreductase</keyword>
<dbReference type="InterPro" id="IPR013154">
    <property type="entry name" value="ADH-like_N"/>
</dbReference>
<dbReference type="GO" id="GO:0016491">
    <property type="term" value="F:oxidoreductase activity"/>
    <property type="evidence" value="ECO:0007669"/>
    <property type="project" value="UniProtKB-KW"/>
</dbReference>
<dbReference type="Gene3D" id="3.90.180.10">
    <property type="entry name" value="Medium-chain alcohol dehydrogenases, catalytic domain"/>
    <property type="match status" value="1"/>
</dbReference>
<dbReference type="InterPro" id="IPR011032">
    <property type="entry name" value="GroES-like_sf"/>
</dbReference>
<dbReference type="AlphaFoldDB" id="A0A5Q0H504"/>
<dbReference type="SMART" id="SM00829">
    <property type="entry name" value="PKS_ER"/>
    <property type="match status" value="1"/>
</dbReference>
<dbReference type="KEGG" id="ssyi:EKG83_29450"/>
<evidence type="ECO:0000259" key="2">
    <source>
        <dbReference type="SMART" id="SM00829"/>
    </source>
</evidence>
<feature type="domain" description="Enoyl reductase (ER)" evidence="2">
    <location>
        <begin position="10"/>
        <end position="307"/>
    </location>
</feature>
<dbReference type="PANTHER" id="PTHR11695">
    <property type="entry name" value="ALCOHOL DEHYDROGENASE RELATED"/>
    <property type="match status" value="1"/>
</dbReference>
<protein>
    <submittedName>
        <fullName evidence="3">NADP-dependent oxidoreductase</fullName>
    </submittedName>
</protein>
<evidence type="ECO:0000313" key="4">
    <source>
        <dbReference type="Proteomes" id="UP000325787"/>
    </source>
</evidence>
<dbReference type="Pfam" id="PF08240">
    <property type="entry name" value="ADH_N"/>
    <property type="match status" value="1"/>
</dbReference>
<proteinExistence type="predicted"/>
<dbReference type="CDD" id="cd05289">
    <property type="entry name" value="MDR_like_2"/>
    <property type="match status" value="1"/>
</dbReference>
<accession>A0A5Q0H504</accession>
<dbReference type="GO" id="GO:0008270">
    <property type="term" value="F:zinc ion binding"/>
    <property type="evidence" value="ECO:0007669"/>
    <property type="project" value="InterPro"/>
</dbReference>
<dbReference type="InterPro" id="IPR020843">
    <property type="entry name" value="ER"/>
</dbReference>
<dbReference type="PANTHER" id="PTHR11695:SF294">
    <property type="entry name" value="RETICULON-4-INTERACTING PROTEIN 1, MITOCHONDRIAL"/>
    <property type="match status" value="1"/>
</dbReference>
<dbReference type="InterPro" id="IPR036291">
    <property type="entry name" value="NAD(P)-bd_dom_sf"/>
</dbReference>
<reference evidence="4" key="1">
    <citation type="journal article" date="2021" name="Curr. Microbiol.">
        <title>Complete genome of nocamycin-producing strain Saccharothrix syringae NRRL B-16468 reveals the biosynthetic potential for secondary metabolites.</title>
        <authorList>
            <person name="Mo X."/>
            <person name="Yang S."/>
        </authorList>
    </citation>
    <scope>NUCLEOTIDE SEQUENCE [LARGE SCALE GENOMIC DNA]</scope>
    <source>
        <strain evidence="4">ATCC 51364 / DSM 43886 / JCM 6844 / KCTC 9398 / NBRC 14523 / NRRL B-16468 / INA 2240</strain>
    </source>
</reference>
<dbReference type="EMBL" id="CP034550">
    <property type="protein sequence ID" value="QFZ20965.1"/>
    <property type="molecule type" value="Genomic_DNA"/>
</dbReference>
<name>A0A5Q0H504_SACSY</name>
<gene>
    <name evidence="3" type="ORF">EKG83_29450</name>
</gene>